<protein>
    <submittedName>
        <fullName evidence="1">Putative orfan</fullName>
    </submittedName>
</protein>
<dbReference type="EMBL" id="KY523104">
    <property type="protein sequence ID" value="QKU35629.1"/>
    <property type="molecule type" value="Genomic_DNA"/>
</dbReference>
<name>A0A6N1NMI2_9VIRU</name>
<dbReference type="KEGG" id="vg:80519066"/>
<evidence type="ECO:0000313" key="1">
    <source>
        <dbReference type="EMBL" id="QKU35629.1"/>
    </source>
</evidence>
<reference evidence="1" key="2">
    <citation type="journal article" date="2018" name="Nat. Commun.">
        <title>Tailed giant Tupanvirus possesses the most complete translational apparatus of the known virosphere.</title>
        <authorList>
            <person name="Abrahao J."/>
            <person name="Silva L."/>
            <person name="Silva L.S."/>
            <person name="Khalil J.Y.B."/>
            <person name="Rodrigues R."/>
            <person name="Arantes T."/>
            <person name="Assis F."/>
            <person name="Boratto P."/>
            <person name="Andrade M."/>
            <person name="Kroon E.G."/>
            <person name="Ribeiro B."/>
            <person name="Bergier I."/>
            <person name="Seligmann H."/>
            <person name="Ghigo E."/>
            <person name="Colson P."/>
            <person name="Levasseur A."/>
            <person name="Kroemer G."/>
            <person name="Raoult D."/>
            <person name="La Scola B."/>
        </authorList>
    </citation>
    <scope>NUCLEOTIDE SEQUENCE [LARGE SCALE GENOMIC DNA]</scope>
    <source>
        <strain evidence="1">Soda lake</strain>
    </source>
</reference>
<organism evidence="1">
    <name type="scientific">Tupanvirus soda lake</name>
    <dbReference type="NCBI Taxonomy" id="2126985"/>
    <lineage>
        <taxon>Viruses</taxon>
        <taxon>Varidnaviria</taxon>
        <taxon>Bamfordvirae</taxon>
        <taxon>Nucleocytoviricota</taxon>
        <taxon>Megaviricetes</taxon>
        <taxon>Imitervirales</taxon>
        <taxon>Mimiviridae</taxon>
        <taxon>Megamimivirinae</taxon>
        <taxon>Tupanvirus</taxon>
        <taxon>Tupanvirus salinum</taxon>
    </lineage>
</organism>
<dbReference type="GeneID" id="80519066"/>
<sequence>MPFGIINLWLEKMQTMFAFLSQPNACTSQIFCYTKNPDRTTKNYNIRYHQD</sequence>
<proteinExistence type="predicted"/>
<dbReference type="RefSeq" id="YP_010782302.1">
    <property type="nucleotide sequence ID" value="NC_075039.1"/>
</dbReference>
<accession>A0A6N1NMI2</accession>
<reference evidence="1" key="1">
    <citation type="submission" date="2017-01" db="EMBL/GenBank/DDBJ databases">
        <authorList>
            <person name="Assis F.L."/>
            <person name="Abrahao J.S."/>
            <person name="Silva L."/>
            <person name="Khalil J.B."/>
            <person name="Rodrigues R."/>
            <person name="Silva L.S."/>
            <person name="Arantes T."/>
            <person name="Boratto P."/>
            <person name="Andrade M."/>
            <person name="Kroon E.G."/>
            <person name="Ribeiro B."/>
            <person name="Bergier I."/>
            <person name="Seligmann H."/>
            <person name="Ghigo E."/>
            <person name="Colson P."/>
            <person name="Levasseur A."/>
            <person name="Raoult D."/>
            <person name="Scola B.L."/>
        </authorList>
    </citation>
    <scope>NUCLEOTIDE SEQUENCE</scope>
    <source>
        <strain evidence="1">Soda lake</strain>
    </source>
</reference>